<feature type="non-terminal residue" evidence="1">
    <location>
        <position position="67"/>
    </location>
</feature>
<dbReference type="EMBL" id="HAEA01016901">
    <property type="protein sequence ID" value="SBQ45382.1"/>
    <property type="molecule type" value="Transcribed_RNA"/>
</dbReference>
<protein>
    <submittedName>
        <fullName evidence="1">Uncharacterized protein</fullName>
    </submittedName>
</protein>
<feature type="non-terminal residue" evidence="1">
    <location>
        <position position="1"/>
    </location>
</feature>
<gene>
    <name evidence="1" type="primary">Nfu_g_1_024370</name>
</gene>
<accession>A0A1A8EI90</accession>
<evidence type="ECO:0000313" key="1">
    <source>
        <dbReference type="EMBL" id="SBQ45382.1"/>
    </source>
</evidence>
<sequence>SETKKTCVIGAKYAVSGRRRRRRRANVCRYSEINRHMLFRSCSTELLPSMKAVTGSCWSESASLTHT</sequence>
<dbReference type="AlphaFoldDB" id="A0A1A8EI90"/>
<organism evidence="1">
    <name type="scientific">Nothobranchius kadleci</name>
    <name type="common">African annual killifish</name>
    <dbReference type="NCBI Taxonomy" id="1051664"/>
    <lineage>
        <taxon>Eukaryota</taxon>
        <taxon>Metazoa</taxon>
        <taxon>Chordata</taxon>
        <taxon>Craniata</taxon>
        <taxon>Vertebrata</taxon>
        <taxon>Euteleostomi</taxon>
        <taxon>Actinopterygii</taxon>
        <taxon>Neopterygii</taxon>
        <taxon>Teleostei</taxon>
        <taxon>Neoteleostei</taxon>
        <taxon>Acanthomorphata</taxon>
        <taxon>Ovalentaria</taxon>
        <taxon>Atherinomorphae</taxon>
        <taxon>Cyprinodontiformes</taxon>
        <taxon>Nothobranchiidae</taxon>
        <taxon>Nothobranchius</taxon>
    </lineage>
</organism>
<reference evidence="1" key="2">
    <citation type="submission" date="2016-06" db="EMBL/GenBank/DDBJ databases">
        <title>The genome of a short-lived fish provides insights into sex chromosome evolution and the genetic control of aging.</title>
        <authorList>
            <person name="Reichwald K."/>
            <person name="Felder M."/>
            <person name="Petzold A."/>
            <person name="Koch P."/>
            <person name="Groth M."/>
            <person name="Platzer M."/>
        </authorList>
    </citation>
    <scope>NUCLEOTIDE SEQUENCE</scope>
    <source>
        <tissue evidence="1">Brain</tissue>
    </source>
</reference>
<reference evidence="1" key="1">
    <citation type="submission" date="2016-05" db="EMBL/GenBank/DDBJ databases">
        <authorList>
            <person name="Lavstsen T."/>
            <person name="Jespersen J.S."/>
        </authorList>
    </citation>
    <scope>NUCLEOTIDE SEQUENCE</scope>
    <source>
        <tissue evidence="1">Brain</tissue>
    </source>
</reference>
<name>A0A1A8EI90_NOTKA</name>
<proteinExistence type="predicted"/>